<protein>
    <submittedName>
        <fullName evidence="1">Uncharacterized protein</fullName>
    </submittedName>
</protein>
<name>A0A2I7R0G3_9CAUD</name>
<evidence type="ECO:0000313" key="1">
    <source>
        <dbReference type="EMBL" id="AUR87147.1"/>
    </source>
</evidence>
<gene>
    <name evidence="1" type="ORF">NVP1097O_01</name>
</gene>
<evidence type="ECO:0000313" key="2">
    <source>
        <dbReference type="Proteomes" id="UP000259765"/>
    </source>
</evidence>
<keyword evidence="2" id="KW-1185">Reference proteome</keyword>
<sequence length="24" mass="2913">MNNQLTYKGIHYVRINRSTIQSYL</sequence>
<feature type="non-terminal residue" evidence="1">
    <location>
        <position position="24"/>
    </location>
</feature>
<dbReference type="EMBL" id="MG592470">
    <property type="protein sequence ID" value="AUR87147.1"/>
    <property type="molecule type" value="Genomic_DNA"/>
</dbReference>
<reference evidence="1 2" key="1">
    <citation type="submission" date="2017-11" db="EMBL/GenBank/DDBJ databases">
        <title>A major lineage of nontailed dsDNA viruses as unrecognized killers of marine bacteria.</title>
        <authorList>
            <person name="Kauffman K.M."/>
            <person name="Hussain F.A."/>
            <person name="Yang J."/>
            <person name="Arevalo P."/>
            <person name="Brown J.M."/>
            <person name="Chang W.K."/>
            <person name="VanInsberghe D."/>
            <person name="Elsherbini J."/>
            <person name="Cutler M.B."/>
            <person name="Kelly L."/>
            <person name="Polz M.F."/>
        </authorList>
    </citation>
    <scope>NUCLEOTIDE SEQUENCE [LARGE SCALE GENOMIC DNA]</scope>
</reference>
<accession>A0A2I7R0G3</accession>
<proteinExistence type="predicted"/>
<dbReference type="Proteomes" id="UP000259765">
    <property type="component" value="Segment"/>
</dbReference>
<organism evidence="1 2">
    <name type="scientific">Vibrio phage 1.097.O._10N.286.49.B3</name>
    <dbReference type="NCBI Taxonomy" id="1881383"/>
    <lineage>
        <taxon>Viruses</taxon>
        <taxon>Duplodnaviria</taxon>
        <taxon>Heunggongvirae</taxon>
        <taxon>Uroviricota</taxon>
        <taxon>Caudoviricetes</taxon>
        <taxon>Schitoviridae</taxon>
        <taxon>Pontosvirinae</taxon>
        <taxon>Dorisvirus</taxon>
        <taxon>Dorisvirus 49B3</taxon>
    </lineage>
</organism>